<keyword evidence="3" id="KW-0479">Metal-binding</keyword>
<evidence type="ECO:0000259" key="6">
    <source>
        <dbReference type="PROSITE" id="PS51332"/>
    </source>
</evidence>
<dbReference type="Proteomes" id="UP000192418">
    <property type="component" value="Unassembled WGS sequence"/>
</dbReference>
<evidence type="ECO:0000259" key="7">
    <source>
        <dbReference type="PROSITE" id="PS51918"/>
    </source>
</evidence>
<feature type="domain" description="Radical SAM core" evidence="7">
    <location>
        <begin position="189"/>
        <end position="420"/>
    </location>
</feature>
<dbReference type="Pfam" id="PF04055">
    <property type="entry name" value="Radical_SAM"/>
    <property type="match status" value="1"/>
</dbReference>
<dbReference type="GO" id="GO:0046872">
    <property type="term" value="F:metal ion binding"/>
    <property type="evidence" value="ECO:0007669"/>
    <property type="project" value="UniProtKB-KW"/>
</dbReference>
<dbReference type="SUPFAM" id="SSF102114">
    <property type="entry name" value="Radical SAM enzymes"/>
    <property type="match status" value="1"/>
</dbReference>
<dbReference type="GO" id="GO:0031419">
    <property type="term" value="F:cobalamin binding"/>
    <property type="evidence" value="ECO:0007669"/>
    <property type="project" value="InterPro"/>
</dbReference>
<protein>
    <submittedName>
        <fullName evidence="8">Putative variant cofactor biosynthesis B12-binding domain/radical SAM domain protein 1</fullName>
    </submittedName>
</protein>
<gene>
    <name evidence="8" type="ORF">SAMN02746065_106179</name>
</gene>
<evidence type="ECO:0000256" key="5">
    <source>
        <dbReference type="ARBA" id="ARBA00023014"/>
    </source>
</evidence>
<dbReference type="InterPro" id="IPR006158">
    <property type="entry name" value="Cobalamin-bd"/>
</dbReference>
<name>A0A1W2AZB5_9BACT</name>
<dbReference type="Gene3D" id="3.40.50.280">
    <property type="entry name" value="Cobalamin-binding domain"/>
    <property type="match status" value="1"/>
</dbReference>
<dbReference type="PROSITE" id="PS51918">
    <property type="entry name" value="RADICAL_SAM"/>
    <property type="match status" value="1"/>
</dbReference>
<feature type="domain" description="B12-binding" evidence="6">
    <location>
        <begin position="1"/>
        <end position="148"/>
    </location>
</feature>
<dbReference type="GO" id="GO:0051539">
    <property type="term" value="F:4 iron, 4 sulfur cluster binding"/>
    <property type="evidence" value="ECO:0007669"/>
    <property type="project" value="UniProtKB-KW"/>
</dbReference>
<keyword evidence="4" id="KW-0408">Iron</keyword>
<evidence type="ECO:0000256" key="2">
    <source>
        <dbReference type="ARBA" id="ARBA00022691"/>
    </source>
</evidence>
<evidence type="ECO:0000313" key="8">
    <source>
        <dbReference type="EMBL" id="SMC66055.1"/>
    </source>
</evidence>
<dbReference type="PANTHER" id="PTHR43409:SF16">
    <property type="entry name" value="SLR0320 PROTEIN"/>
    <property type="match status" value="1"/>
</dbReference>
<evidence type="ECO:0000256" key="3">
    <source>
        <dbReference type="ARBA" id="ARBA00022723"/>
    </source>
</evidence>
<dbReference type="Gene3D" id="3.80.30.20">
    <property type="entry name" value="tm_1862 like domain"/>
    <property type="match status" value="1"/>
</dbReference>
<dbReference type="GO" id="GO:0005829">
    <property type="term" value="C:cytosol"/>
    <property type="evidence" value="ECO:0007669"/>
    <property type="project" value="TreeGrafter"/>
</dbReference>
<dbReference type="InterPro" id="IPR034466">
    <property type="entry name" value="Methyltransferase_Class_B"/>
</dbReference>
<dbReference type="EMBL" id="FWXY01000006">
    <property type="protein sequence ID" value="SMC66055.1"/>
    <property type="molecule type" value="Genomic_DNA"/>
</dbReference>
<evidence type="ECO:0000256" key="1">
    <source>
        <dbReference type="ARBA" id="ARBA00001966"/>
    </source>
</evidence>
<dbReference type="GO" id="GO:0003824">
    <property type="term" value="F:catalytic activity"/>
    <property type="evidence" value="ECO:0007669"/>
    <property type="project" value="InterPro"/>
</dbReference>
<dbReference type="InterPro" id="IPR006638">
    <property type="entry name" value="Elp3/MiaA/NifB-like_rSAM"/>
</dbReference>
<keyword evidence="2" id="KW-0949">S-adenosyl-L-methionine</keyword>
<evidence type="ECO:0000313" key="9">
    <source>
        <dbReference type="Proteomes" id="UP000192418"/>
    </source>
</evidence>
<dbReference type="SFLD" id="SFLDG01082">
    <property type="entry name" value="B12-binding_domain_containing"/>
    <property type="match status" value="1"/>
</dbReference>
<dbReference type="SFLD" id="SFLDS00029">
    <property type="entry name" value="Radical_SAM"/>
    <property type="match status" value="1"/>
</dbReference>
<accession>A0A1W2AZB5</accession>
<evidence type="ECO:0000256" key="4">
    <source>
        <dbReference type="ARBA" id="ARBA00023004"/>
    </source>
</evidence>
<sequence length="447" mass="49503">MKILLVQLPTSHLGAGEKVYPLGLSRLSGTVPDSVEKKVLDMNICVDPWPALNEALTQQRPDVVALSFRNLDPLAGHQASYLSSLKTAALVVKNQLPDVRVLAGGPAFSLFARRLMEEVPQLDVGLKGEGELIFPLLVQPDPDYGSIPGIIWRDGGELVLNPPGARIDMDTLPPMDLGAFPPLDYTHGNAYVAAMGIEGKRGCDLWCGYCLYPFLGGNRMRLRSPVKIVDEMELLHKDAGIKLFHFTDGVLNRPADHFEALCRELIRRNLDFSWTGFFREDSLTRDNLDLAKKAGVVAVYFSGDALTDHGLELLNKKMTREDILKASRLTAEQGVLTMCHFLVNLPGETENHVKEARQMLDELLAIHHAAGNLGAVIFNHIRLYPGAPVTQKLIRDGHLDPETDLLYPVYHNPARGSHLLHEFEARCHSAGVFSRLKLDQHAMEVAK</sequence>
<keyword evidence="9" id="KW-1185">Reference proteome</keyword>
<dbReference type="CDD" id="cd01335">
    <property type="entry name" value="Radical_SAM"/>
    <property type="match status" value="1"/>
</dbReference>
<dbReference type="InterPro" id="IPR051198">
    <property type="entry name" value="BchE-like"/>
</dbReference>
<organism evidence="8 9">
    <name type="scientific">Desulfocicer vacuolatum DSM 3385</name>
    <dbReference type="NCBI Taxonomy" id="1121400"/>
    <lineage>
        <taxon>Bacteria</taxon>
        <taxon>Pseudomonadati</taxon>
        <taxon>Thermodesulfobacteriota</taxon>
        <taxon>Desulfobacteria</taxon>
        <taxon>Desulfobacterales</taxon>
        <taxon>Desulfobacteraceae</taxon>
        <taxon>Desulfocicer</taxon>
    </lineage>
</organism>
<comment type="cofactor">
    <cofactor evidence="1">
        <name>[4Fe-4S] cluster</name>
        <dbReference type="ChEBI" id="CHEBI:49883"/>
    </cofactor>
</comment>
<dbReference type="InterPro" id="IPR023404">
    <property type="entry name" value="rSAM_horseshoe"/>
</dbReference>
<proteinExistence type="predicted"/>
<dbReference type="PROSITE" id="PS51332">
    <property type="entry name" value="B12_BINDING"/>
    <property type="match status" value="1"/>
</dbReference>
<dbReference type="PANTHER" id="PTHR43409">
    <property type="entry name" value="ANAEROBIC MAGNESIUM-PROTOPORPHYRIN IX MONOMETHYL ESTER CYCLASE-RELATED"/>
    <property type="match status" value="1"/>
</dbReference>
<dbReference type="Pfam" id="PF02310">
    <property type="entry name" value="B12-binding"/>
    <property type="match status" value="1"/>
</dbReference>
<dbReference type="AlphaFoldDB" id="A0A1W2AZB5"/>
<dbReference type="SFLD" id="SFLDG01123">
    <property type="entry name" value="methyltransferase_(Class_B)"/>
    <property type="match status" value="1"/>
</dbReference>
<keyword evidence="5" id="KW-0411">Iron-sulfur</keyword>
<dbReference type="STRING" id="1121400.SAMN02746065_106179"/>
<dbReference type="InterPro" id="IPR058240">
    <property type="entry name" value="rSAM_sf"/>
</dbReference>
<reference evidence="8 9" key="1">
    <citation type="submission" date="2017-04" db="EMBL/GenBank/DDBJ databases">
        <authorList>
            <person name="Afonso C.L."/>
            <person name="Miller P.J."/>
            <person name="Scott M.A."/>
            <person name="Spackman E."/>
            <person name="Goraichik I."/>
            <person name="Dimitrov K.M."/>
            <person name="Suarez D.L."/>
            <person name="Swayne D.E."/>
        </authorList>
    </citation>
    <scope>NUCLEOTIDE SEQUENCE [LARGE SCALE GENOMIC DNA]</scope>
    <source>
        <strain evidence="8 9">DSM 3385</strain>
    </source>
</reference>
<dbReference type="SMART" id="SM00729">
    <property type="entry name" value="Elp3"/>
    <property type="match status" value="1"/>
</dbReference>
<dbReference type="InterPro" id="IPR007197">
    <property type="entry name" value="rSAM"/>
</dbReference>